<gene>
    <name evidence="2" type="ORF">DEALK_03520</name>
</gene>
<organism evidence="2 3">
    <name type="scientific">Dehalogenimonas alkenigignens</name>
    <dbReference type="NCBI Taxonomy" id="1217799"/>
    <lineage>
        <taxon>Bacteria</taxon>
        <taxon>Bacillati</taxon>
        <taxon>Chloroflexota</taxon>
        <taxon>Dehalococcoidia</taxon>
        <taxon>Dehalococcoidales</taxon>
        <taxon>Dehalococcoidaceae</taxon>
        <taxon>Dehalogenimonas</taxon>
    </lineage>
</organism>
<dbReference type="InterPro" id="IPR002109">
    <property type="entry name" value="Glutaredoxin"/>
</dbReference>
<dbReference type="AlphaFoldDB" id="A0A0W0GG18"/>
<evidence type="ECO:0000313" key="3">
    <source>
        <dbReference type="Proteomes" id="UP000053947"/>
    </source>
</evidence>
<comment type="caution">
    <text evidence="2">The sequence shown here is derived from an EMBL/GenBank/DDBJ whole genome shotgun (WGS) entry which is preliminary data.</text>
</comment>
<dbReference type="STRING" id="1217799.DEALK_03520"/>
<proteinExistence type="predicted"/>
<dbReference type="InterPro" id="IPR036249">
    <property type="entry name" value="Thioredoxin-like_sf"/>
</dbReference>
<dbReference type="EMBL" id="LFDV01000002">
    <property type="protein sequence ID" value="KTB47507.1"/>
    <property type="molecule type" value="Genomic_DNA"/>
</dbReference>
<dbReference type="PROSITE" id="PS51354">
    <property type="entry name" value="GLUTAREDOXIN_2"/>
    <property type="match status" value="1"/>
</dbReference>
<dbReference type="OrthoDB" id="166296at2"/>
<dbReference type="Pfam" id="PF00462">
    <property type="entry name" value="Glutaredoxin"/>
    <property type="match status" value="1"/>
</dbReference>
<evidence type="ECO:0000313" key="2">
    <source>
        <dbReference type="EMBL" id="KTB47507.1"/>
    </source>
</evidence>
<dbReference type="SUPFAM" id="SSF52833">
    <property type="entry name" value="Thioredoxin-like"/>
    <property type="match status" value="1"/>
</dbReference>
<reference evidence="2 3" key="1">
    <citation type="submission" date="2015-06" db="EMBL/GenBank/DDBJ databases">
        <title>Genome sequence of the organohalide-respiring Dehalogenimonas alkenigignens type strain (IP3-3T).</title>
        <authorList>
            <person name="Key T.A."/>
            <person name="Richmond D.P."/>
            <person name="Bowman K.S."/>
            <person name="Cho Y.-J."/>
            <person name="Chun J."/>
            <person name="da Costa M.S."/>
            <person name="Rainey F.A."/>
            <person name="Moe W.M."/>
        </authorList>
    </citation>
    <scope>NUCLEOTIDE SEQUENCE [LARGE SCALE GENOMIC DNA]</scope>
    <source>
        <strain evidence="2 3">IP3-3</strain>
    </source>
</reference>
<dbReference type="Proteomes" id="UP000053947">
    <property type="component" value="Unassembled WGS sequence"/>
</dbReference>
<dbReference type="CDD" id="cd02976">
    <property type="entry name" value="NrdH"/>
    <property type="match status" value="1"/>
</dbReference>
<keyword evidence="3" id="KW-1185">Reference proteome</keyword>
<protein>
    <submittedName>
        <fullName evidence="2">Glutaredoxin or related protein</fullName>
    </submittedName>
</protein>
<sequence length="92" mass="10268">MARVKVPGKNKGDILLFALSTCVWCGKAKKLLDDLGVAYTYEYVDLLTGAERDAAVRELSKWNPSKSFPTLVFDNDKTIVGFREAEIKEALK</sequence>
<dbReference type="InterPro" id="IPR011767">
    <property type="entry name" value="GLR_AS"/>
</dbReference>
<dbReference type="Gene3D" id="3.40.30.10">
    <property type="entry name" value="Glutaredoxin"/>
    <property type="match status" value="1"/>
</dbReference>
<dbReference type="PROSITE" id="PS00195">
    <property type="entry name" value="GLUTAREDOXIN_1"/>
    <property type="match status" value="1"/>
</dbReference>
<name>A0A0W0GG18_9CHLR</name>
<accession>A0A0W0GG18</accession>
<feature type="domain" description="Glutaredoxin" evidence="1">
    <location>
        <begin position="14"/>
        <end position="75"/>
    </location>
</feature>
<dbReference type="RefSeq" id="WP_058438132.1">
    <property type="nucleotide sequence ID" value="NZ_KQ758903.1"/>
</dbReference>
<evidence type="ECO:0000259" key="1">
    <source>
        <dbReference type="Pfam" id="PF00462"/>
    </source>
</evidence>